<dbReference type="InterPro" id="IPR000215">
    <property type="entry name" value="Serpin_fam"/>
</dbReference>
<evidence type="ECO:0000259" key="3">
    <source>
        <dbReference type="SMART" id="SM00093"/>
    </source>
</evidence>
<name>A0ABN9LMS3_9NEOB</name>
<gene>
    <name evidence="4" type="ORF">RIMI_LOCUS9717572</name>
</gene>
<comment type="similarity">
    <text evidence="1">Belongs to the serpin family.</text>
</comment>
<organism evidence="4 5">
    <name type="scientific">Ranitomeya imitator</name>
    <name type="common">mimic poison frog</name>
    <dbReference type="NCBI Taxonomy" id="111125"/>
    <lineage>
        <taxon>Eukaryota</taxon>
        <taxon>Metazoa</taxon>
        <taxon>Chordata</taxon>
        <taxon>Craniata</taxon>
        <taxon>Vertebrata</taxon>
        <taxon>Euteleostomi</taxon>
        <taxon>Amphibia</taxon>
        <taxon>Batrachia</taxon>
        <taxon>Anura</taxon>
        <taxon>Neobatrachia</taxon>
        <taxon>Hyloidea</taxon>
        <taxon>Dendrobatidae</taxon>
        <taxon>Dendrobatinae</taxon>
        <taxon>Ranitomeya</taxon>
    </lineage>
</organism>
<dbReference type="EMBL" id="CAUEEQ010020378">
    <property type="protein sequence ID" value="CAJ0942798.1"/>
    <property type="molecule type" value="Genomic_DNA"/>
</dbReference>
<dbReference type="Proteomes" id="UP001176940">
    <property type="component" value="Unassembled WGS sequence"/>
</dbReference>
<dbReference type="InterPro" id="IPR023796">
    <property type="entry name" value="Serpin_dom"/>
</dbReference>
<dbReference type="SMART" id="SM00093">
    <property type="entry name" value="SERPIN"/>
    <property type="match status" value="1"/>
</dbReference>
<evidence type="ECO:0000313" key="5">
    <source>
        <dbReference type="Proteomes" id="UP001176940"/>
    </source>
</evidence>
<dbReference type="PANTHER" id="PTHR11461">
    <property type="entry name" value="SERINE PROTEASE INHIBITOR, SERPIN"/>
    <property type="match status" value="1"/>
</dbReference>
<reference evidence="4" key="1">
    <citation type="submission" date="2023-07" db="EMBL/GenBank/DDBJ databases">
        <authorList>
            <person name="Stuckert A."/>
        </authorList>
    </citation>
    <scope>NUCLEOTIDE SEQUENCE</scope>
</reference>
<dbReference type="InterPro" id="IPR042178">
    <property type="entry name" value="Serpin_sf_1"/>
</dbReference>
<dbReference type="PANTHER" id="PTHR11461:SF20">
    <property type="entry name" value="ALPHA-2-ANTIPLASMIN"/>
    <property type="match status" value="1"/>
</dbReference>
<comment type="caution">
    <text evidence="4">The sequence shown here is derived from an EMBL/GenBank/DDBJ whole genome shotgun (WGS) entry which is preliminary data.</text>
</comment>
<dbReference type="InterPro" id="IPR036186">
    <property type="entry name" value="Serpin_sf"/>
</dbReference>
<dbReference type="Pfam" id="PF00079">
    <property type="entry name" value="Serpin"/>
    <property type="match status" value="1"/>
</dbReference>
<feature type="region of interest" description="Disordered" evidence="2">
    <location>
        <begin position="235"/>
        <end position="258"/>
    </location>
</feature>
<evidence type="ECO:0000256" key="2">
    <source>
        <dbReference type="SAM" id="MobiDB-lite"/>
    </source>
</evidence>
<keyword evidence="5" id="KW-1185">Reference proteome</keyword>
<sequence>MPVPAAGVSVSVQTETGKGDTVKLDDRAKGEVYVCFEGPLGAHLKKEVKERIWKDEYVEIFSLLPLEKFNLDKGKKDDSKKEEEEKRRWRLIPQTFVNWQQAFAILASVIGEKFPENCSGLFCYLDAIGEAHRTYEGQAWLRYDEQFRQRKAVRPEIRWDQKDIGLWLKVMAPEVGLEEVVTERTTPVHTTTPTEATHKDSTSDSWLDLHPHATEFFTTTTSTTAPAEISEPDSTAALVTEENSHEEDGDVASSSSENVCEGDVSHVDKQAFEKAMNAFGIDLLKQVHQESNNPNVVVSPFSIALGLLQLALGAENQTERKILETLHVESLQCLHEKLQKVTKRLVQTSLNVATRMYVKKDFHIKKNFLKRSGRLYGTKPVNLKPNMQQNVEVINKWVKDATRGKITNFLSSIPADIVLMLLNAIHFKGIWRNRFDPANTISDAFSISDDETVFVDMMQSNKYPLSYFTSDRLESQAYNAIKVTV</sequence>
<protein>
    <recommendedName>
        <fullName evidence="3">Serpin domain-containing protein</fullName>
    </recommendedName>
</protein>
<feature type="compositionally biased region" description="Low complexity" evidence="2">
    <location>
        <begin position="184"/>
        <end position="195"/>
    </location>
</feature>
<evidence type="ECO:0000256" key="1">
    <source>
        <dbReference type="RuleBase" id="RU000411"/>
    </source>
</evidence>
<dbReference type="SUPFAM" id="SSF56574">
    <property type="entry name" value="Serpins"/>
    <property type="match status" value="1"/>
</dbReference>
<feature type="domain" description="Serpin" evidence="3">
    <location>
        <begin position="281"/>
        <end position="485"/>
    </location>
</feature>
<feature type="region of interest" description="Disordered" evidence="2">
    <location>
        <begin position="184"/>
        <end position="204"/>
    </location>
</feature>
<evidence type="ECO:0000313" key="4">
    <source>
        <dbReference type="EMBL" id="CAJ0942798.1"/>
    </source>
</evidence>
<dbReference type="Gene3D" id="3.30.497.10">
    <property type="entry name" value="Antithrombin, subunit I, domain 2"/>
    <property type="match status" value="1"/>
</dbReference>
<proteinExistence type="inferred from homology"/>
<accession>A0ABN9LMS3</accession>